<dbReference type="GO" id="GO:0005634">
    <property type="term" value="C:nucleus"/>
    <property type="evidence" value="ECO:0007669"/>
    <property type="project" value="TreeGrafter"/>
</dbReference>
<dbReference type="InterPro" id="IPR044852">
    <property type="entry name" value="WBP2-like"/>
</dbReference>
<evidence type="ECO:0000313" key="2">
    <source>
        <dbReference type="EMBL" id="KAF7507450.1"/>
    </source>
</evidence>
<gene>
    <name evidence="2" type="ORF">GJ744_010381</name>
</gene>
<organism evidence="2 3">
    <name type="scientific">Endocarpon pusillum</name>
    <dbReference type="NCBI Taxonomy" id="364733"/>
    <lineage>
        <taxon>Eukaryota</taxon>
        <taxon>Fungi</taxon>
        <taxon>Dikarya</taxon>
        <taxon>Ascomycota</taxon>
        <taxon>Pezizomycotina</taxon>
        <taxon>Eurotiomycetes</taxon>
        <taxon>Chaetothyriomycetidae</taxon>
        <taxon>Verrucariales</taxon>
        <taxon>Verrucariaceae</taxon>
        <taxon>Endocarpon</taxon>
    </lineage>
</organism>
<dbReference type="PANTHER" id="PTHR31606">
    <property type="entry name" value="WW DOMAIN BINDING PROTEIN 2, ISOFORM E"/>
    <property type="match status" value="1"/>
</dbReference>
<evidence type="ECO:0008006" key="4">
    <source>
        <dbReference type="Google" id="ProtNLM"/>
    </source>
</evidence>
<dbReference type="PANTHER" id="PTHR31606:SF1">
    <property type="entry name" value="WW DOMAIN BINDING PROTEIN 2, ISOFORM E"/>
    <property type="match status" value="1"/>
</dbReference>
<dbReference type="CDD" id="cd13214">
    <property type="entry name" value="PH-GRAM_WBP2"/>
    <property type="match status" value="1"/>
</dbReference>
<protein>
    <recommendedName>
        <fullName evidence="4">GRAM domain-containing protein</fullName>
    </recommendedName>
</protein>
<sequence>MSINWVMLDEQKGGFVHLVGEKLIYASPARTGFALTTPRTYPGNDPLSIQSSAGMVSLTNQRIVYLPATSTPQFMSFSCPLTNLHDSRVSAPMFGPNVWQAVVQPVAGGGISPNHSHVEIKLTFKEGGAFDFHTNFERIKERLHQAVEAARASGITGSTSSRGACPIAGVNMDAVHLDELPTYQDSGLDALAPQPAPPAPPVRAPVQREDPAPSFQEVVEGRAPAQRQNTIPADAPPGYEETQQQSIEQELEARLAKAS</sequence>
<accession>A0A8H7AE52</accession>
<dbReference type="EMBL" id="JAACFV010000068">
    <property type="protein sequence ID" value="KAF7507450.1"/>
    <property type="molecule type" value="Genomic_DNA"/>
</dbReference>
<proteinExistence type="predicted"/>
<dbReference type="GO" id="GO:0031490">
    <property type="term" value="F:chromatin DNA binding"/>
    <property type="evidence" value="ECO:0007669"/>
    <property type="project" value="TreeGrafter"/>
</dbReference>
<evidence type="ECO:0000313" key="3">
    <source>
        <dbReference type="Proteomes" id="UP000606974"/>
    </source>
</evidence>
<dbReference type="AlphaFoldDB" id="A0A8H7AE52"/>
<feature type="compositionally biased region" description="Pro residues" evidence="1">
    <location>
        <begin position="194"/>
        <end position="203"/>
    </location>
</feature>
<keyword evidence="3" id="KW-1185">Reference proteome</keyword>
<reference evidence="2" key="1">
    <citation type="submission" date="2020-02" db="EMBL/GenBank/DDBJ databases">
        <authorList>
            <person name="Palmer J.M."/>
        </authorList>
    </citation>
    <scope>NUCLEOTIDE SEQUENCE</scope>
    <source>
        <strain evidence="2">EPUS1.4</strain>
        <tissue evidence="2">Thallus</tissue>
    </source>
</reference>
<dbReference type="GO" id="GO:0003713">
    <property type="term" value="F:transcription coactivator activity"/>
    <property type="evidence" value="ECO:0007669"/>
    <property type="project" value="InterPro"/>
</dbReference>
<name>A0A8H7AE52_9EURO</name>
<dbReference type="OrthoDB" id="1259151at2759"/>
<comment type="caution">
    <text evidence="2">The sequence shown here is derived from an EMBL/GenBank/DDBJ whole genome shotgun (WGS) entry which is preliminary data.</text>
</comment>
<dbReference type="SUPFAM" id="SSF50729">
    <property type="entry name" value="PH domain-like"/>
    <property type="match status" value="1"/>
</dbReference>
<evidence type="ECO:0000256" key="1">
    <source>
        <dbReference type="SAM" id="MobiDB-lite"/>
    </source>
</evidence>
<feature type="region of interest" description="Disordered" evidence="1">
    <location>
        <begin position="185"/>
        <end position="259"/>
    </location>
</feature>
<dbReference type="Proteomes" id="UP000606974">
    <property type="component" value="Unassembled WGS sequence"/>
</dbReference>